<dbReference type="InterPro" id="IPR005170">
    <property type="entry name" value="Transptr-assoc_dom"/>
</dbReference>
<dbReference type="Pfam" id="PF00571">
    <property type="entry name" value="CBS"/>
    <property type="match status" value="2"/>
</dbReference>
<evidence type="ECO:0000256" key="2">
    <source>
        <dbReference type="ARBA" id="ARBA00006337"/>
    </source>
</evidence>
<evidence type="ECO:0000256" key="1">
    <source>
        <dbReference type="ARBA" id="ARBA00004651"/>
    </source>
</evidence>
<evidence type="ECO:0000256" key="4">
    <source>
        <dbReference type="ARBA" id="ARBA00022692"/>
    </source>
</evidence>
<comment type="caution">
    <text evidence="14">The sequence shown here is derived from an EMBL/GenBank/DDBJ whole genome shotgun (WGS) entry which is preliminary data.</text>
</comment>
<evidence type="ECO:0000256" key="6">
    <source>
        <dbReference type="ARBA" id="ARBA00022989"/>
    </source>
</evidence>
<keyword evidence="3" id="KW-1003">Cell membrane</keyword>
<reference evidence="14 15" key="1">
    <citation type="submission" date="2024-02" db="EMBL/GenBank/DDBJ databases">
        <title>Microbulbifer aestuariivivens NBRC 112533.</title>
        <authorList>
            <person name="Ichikawa N."/>
            <person name="Katano-Makiyama Y."/>
            <person name="Hidaka K."/>
        </authorList>
    </citation>
    <scope>NUCLEOTIDE SEQUENCE [LARGE SCALE GENOMIC DNA]</scope>
    <source>
        <strain evidence="14 15">NBRC 112533</strain>
    </source>
</reference>
<dbReference type="PROSITE" id="PS51846">
    <property type="entry name" value="CNNM"/>
    <property type="match status" value="1"/>
</dbReference>
<evidence type="ECO:0000259" key="12">
    <source>
        <dbReference type="PROSITE" id="PS51371"/>
    </source>
</evidence>
<evidence type="ECO:0000256" key="5">
    <source>
        <dbReference type="ARBA" id="ARBA00022737"/>
    </source>
</evidence>
<dbReference type="SUPFAM" id="SSF54631">
    <property type="entry name" value="CBS-domain pair"/>
    <property type="match status" value="1"/>
</dbReference>
<gene>
    <name evidence="14" type="primary">yfjD</name>
    <name evidence="14" type="ORF">Maes01_00385</name>
</gene>
<accession>A0ABP9WN36</accession>
<feature type="domain" description="CBS" evidence="12">
    <location>
        <begin position="277"/>
        <end position="334"/>
    </location>
</feature>
<dbReference type="Gene3D" id="3.10.580.10">
    <property type="entry name" value="CBS-domain"/>
    <property type="match status" value="1"/>
</dbReference>
<evidence type="ECO:0000313" key="14">
    <source>
        <dbReference type="EMBL" id="GAA5523836.1"/>
    </source>
</evidence>
<keyword evidence="8 10" id="KW-0472">Membrane</keyword>
<organism evidence="14 15">
    <name type="scientific">Microbulbifer aestuariivivens</name>
    <dbReference type="NCBI Taxonomy" id="1908308"/>
    <lineage>
        <taxon>Bacteria</taxon>
        <taxon>Pseudomonadati</taxon>
        <taxon>Pseudomonadota</taxon>
        <taxon>Gammaproteobacteria</taxon>
        <taxon>Cellvibrionales</taxon>
        <taxon>Microbulbiferaceae</taxon>
        <taxon>Microbulbifer</taxon>
    </lineage>
</organism>
<comment type="similarity">
    <text evidence="2">Belongs to the UPF0053 family.</text>
</comment>
<dbReference type="PROSITE" id="PS51371">
    <property type="entry name" value="CBS"/>
    <property type="match status" value="2"/>
</dbReference>
<dbReference type="EMBL" id="BAABRT010000002">
    <property type="protein sequence ID" value="GAA5523836.1"/>
    <property type="molecule type" value="Genomic_DNA"/>
</dbReference>
<keyword evidence="6 10" id="KW-1133">Transmembrane helix</keyword>
<feature type="domain" description="CNNM transmembrane" evidence="13">
    <location>
        <begin position="2"/>
        <end position="199"/>
    </location>
</feature>
<sequence length="430" mass="47122">MNDIPPGLVFGLLALLIAISAFFSSSETSMMTLNRYRLRHQAKSGHRGAKRAMELLSRPDKLIGVILIGNNLVNVLASMIAGAIATRLYGDAGLAYAGVILTLVILIFAEVTPKTIAALHPEKIAFPASVILKPLLWLLAPVVWLVGSISNGLARLVGVEATAGAEVEHLAPEELRTVVFESGALLPSKHKGMLLNVLDLDQATVEDIMIPRNEVVGVDLESGGDRILQQLAESSYTRLPVFQGDINRVVGILHLRRAAQILRDGPEKFSPEKLKSYTDEPYFVPEATPLPTLLMNFQKQKRRMGLVVDEYGEVMGIVTLEDLLEEIVGDFTASPVPSDDEEITALGDDWYLIEGGTSIRDINRTLHWELPTDGPKTFNGLAMEHLESIPDGNISFYILDYLVEIVEVSDKMITQARARKVVKKSKKAGK</sequence>
<feature type="transmembrane region" description="Helical" evidence="11">
    <location>
        <begin position="6"/>
        <end position="25"/>
    </location>
</feature>
<dbReference type="InterPro" id="IPR002550">
    <property type="entry name" value="CNNM"/>
</dbReference>
<dbReference type="InterPro" id="IPR046342">
    <property type="entry name" value="CBS_dom_sf"/>
</dbReference>
<protein>
    <submittedName>
        <fullName evidence="14">UPF0053 inner membrane protein YfjD</fullName>
    </submittedName>
</protein>
<dbReference type="PANTHER" id="PTHR22777:SF32">
    <property type="entry name" value="UPF0053 INNER MEMBRANE PROTEIN YFJD"/>
    <property type="match status" value="1"/>
</dbReference>
<dbReference type="Pfam" id="PF01595">
    <property type="entry name" value="CNNM"/>
    <property type="match status" value="1"/>
</dbReference>
<keyword evidence="15" id="KW-1185">Reference proteome</keyword>
<feature type="transmembrane region" description="Helical" evidence="11">
    <location>
        <begin position="62"/>
        <end position="86"/>
    </location>
</feature>
<dbReference type="SUPFAM" id="SSF56176">
    <property type="entry name" value="FAD-binding/transporter-associated domain-like"/>
    <property type="match status" value="1"/>
</dbReference>
<dbReference type="RefSeq" id="WP_345548326.1">
    <property type="nucleotide sequence ID" value="NZ_BAABRT010000002.1"/>
</dbReference>
<dbReference type="Gene3D" id="3.30.465.10">
    <property type="match status" value="1"/>
</dbReference>
<comment type="subcellular location">
    <subcellularLocation>
        <location evidence="1">Cell membrane</location>
        <topology evidence="1">Multi-pass membrane protein</topology>
    </subcellularLocation>
</comment>
<dbReference type="Proteomes" id="UP001408594">
    <property type="component" value="Unassembled WGS sequence"/>
</dbReference>
<evidence type="ECO:0000313" key="15">
    <source>
        <dbReference type="Proteomes" id="UP001408594"/>
    </source>
</evidence>
<dbReference type="InterPro" id="IPR044751">
    <property type="entry name" value="Ion_transp-like_CBS"/>
</dbReference>
<keyword evidence="5" id="KW-0677">Repeat</keyword>
<feature type="transmembrane region" description="Helical" evidence="11">
    <location>
        <begin position="92"/>
        <end position="112"/>
    </location>
</feature>
<keyword evidence="4 10" id="KW-0812">Transmembrane</keyword>
<evidence type="ECO:0000256" key="7">
    <source>
        <dbReference type="ARBA" id="ARBA00023122"/>
    </source>
</evidence>
<dbReference type="Pfam" id="PF03471">
    <property type="entry name" value="CorC_HlyC"/>
    <property type="match status" value="1"/>
</dbReference>
<dbReference type="InterPro" id="IPR016169">
    <property type="entry name" value="FAD-bd_PCMH_sub2"/>
</dbReference>
<dbReference type="InterPro" id="IPR036318">
    <property type="entry name" value="FAD-bd_PCMH-like_sf"/>
</dbReference>
<evidence type="ECO:0000259" key="13">
    <source>
        <dbReference type="PROSITE" id="PS51846"/>
    </source>
</evidence>
<evidence type="ECO:0000256" key="8">
    <source>
        <dbReference type="ARBA" id="ARBA00023136"/>
    </source>
</evidence>
<dbReference type="InterPro" id="IPR000644">
    <property type="entry name" value="CBS_dom"/>
</dbReference>
<keyword evidence="7 9" id="KW-0129">CBS domain</keyword>
<feature type="transmembrane region" description="Helical" evidence="11">
    <location>
        <begin position="124"/>
        <end position="146"/>
    </location>
</feature>
<name>A0ABP9WN36_9GAMM</name>
<evidence type="ECO:0000256" key="3">
    <source>
        <dbReference type="ARBA" id="ARBA00022475"/>
    </source>
</evidence>
<dbReference type="CDD" id="cd04590">
    <property type="entry name" value="CBS_pair_CorC_HlyC_assoc"/>
    <property type="match status" value="1"/>
</dbReference>
<evidence type="ECO:0000256" key="11">
    <source>
        <dbReference type="SAM" id="Phobius"/>
    </source>
</evidence>
<dbReference type="SMART" id="SM01091">
    <property type="entry name" value="CorC_HlyC"/>
    <property type="match status" value="1"/>
</dbReference>
<evidence type="ECO:0000256" key="9">
    <source>
        <dbReference type="PROSITE-ProRule" id="PRU00703"/>
    </source>
</evidence>
<evidence type="ECO:0000256" key="10">
    <source>
        <dbReference type="PROSITE-ProRule" id="PRU01193"/>
    </source>
</evidence>
<dbReference type="PANTHER" id="PTHR22777">
    <property type="entry name" value="HEMOLYSIN-RELATED"/>
    <property type="match status" value="1"/>
</dbReference>
<proteinExistence type="inferred from homology"/>
<feature type="domain" description="CBS" evidence="12">
    <location>
        <begin position="209"/>
        <end position="269"/>
    </location>
</feature>